<evidence type="ECO:0000313" key="2">
    <source>
        <dbReference type="EMBL" id="RDU61534.1"/>
    </source>
</evidence>
<comment type="caution">
    <text evidence="2">The sequence shown here is derived from an EMBL/GenBank/DDBJ whole genome shotgun (WGS) entry which is preliminary data.</text>
</comment>
<protein>
    <submittedName>
        <fullName evidence="2">Uncharacterized protein</fullName>
    </submittedName>
</protein>
<organism evidence="2 3">
    <name type="scientific">Helicobacter didelphidarum</name>
    <dbReference type="NCBI Taxonomy" id="2040648"/>
    <lineage>
        <taxon>Bacteria</taxon>
        <taxon>Pseudomonadati</taxon>
        <taxon>Campylobacterota</taxon>
        <taxon>Epsilonproteobacteria</taxon>
        <taxon>Campylobacterales</taxon>
        <taxon>Helicobacteraceae</taxon>
        <taxon>Helicobacter</taxon>
    </lineage>
</organism>
<feature type="non-terminal residue" evidence="2">
    <location>
        <position position="97"/>
    </location>
</feature>
<accession>A0A3D8I9V1</accession>
<evidence type="ECO:0000313" key="3">
    <source>
        <dbReference type="Proteomes" id="UP000256379"/>
    </source>
</evidence>
<feature type="compositionally biased region" description="Polar residues" evidence="1">
    <location>
        <begin position="88"/>
        <end position="97"/>
    </location>
</feature>
<feature type="region of interest" description="Disordered" evidence="1">
    <location>
        <begin position="34"/>
        <end position="55"/>
    </location>
</feature>
<feature type="compositionally biased region" description="Basic and acidic residues" evidence="1">
    <location>
        <begin position="41"/>
        <end position="54"/>
    </location>
</feature>
<feature type="region of interest" description="Disordered" evidence="1">
    <location>
        <begin position="78"/>
        <end position="97"/>
    </location>
</feature>
<dbReference type="Proteomes" id="UP000256379">
    <property type="component" value="Unassembled WGS sequence"/>
</dbReference>
<dbReference type="AlphaFoldDB" id="A0A3D8I9V1"/>
<feature type="compositionally biased region" description="Basic residues" evidence="1">
    <location>
        <begin position="78"/>
        <end position="87"/>
    </location>
</feature>
<name>A0A3D8I9V1_9HELI</name>
<dbReference type="EMBL" id="NXLQ01000049">
    <property type="protein sequence ID" value="RDU61534.1"/>
    <property type="molecule type" value="Genomic_DNA"/>
</dbReference>
<keyword evidence="3" id="KW-1185">Reference proteome</keyword>
<sequence length="97" mass="11071">MNTSQDTNQDTNMEHIKEIQPIDTRFTINLLTTTKPTKQTEQQHRQALETKSKDNTQSLSTAFLCPILEDNELKCPHNGRVKLKSNKGKSFTSKDIP</sequence>
<proteinExistence type="predicted"/>
<gene>
    <name evidence="2" type="ORF">CQA53_09990</name>
</gene>
<reference evidence="2 3" key="1">
    <citation type="submission" date="2018-04" db="EMBL/GenBank/DDBJ databases">
        <title>Novel Campyloabacter and Helicobacter Species and Strains.</title>
        <authorList>
            <person name="Mannion A.J."/>
            <person name="Shen Z."/>
            <person name="Fox J.G."/>
        </authorList>
    </citation>
    <scope>NUCLEOTIDE SEQUENCE [LARGE SCALE GENOMIC DNA]</scope>
    <source>
        <strain evidence="2 3">MIT 17-337</strain>
    </source>
</reference>
<evidence type="ECO:0000256" key="1">
    <source>
        <dbReference type="SAM" id="MobiDB-lite"/>
    </source>
</evidence>